<dbReference type="OrthoDB" id="642366at2"/>
<name>A0A098LFA1_9BACT</name>
<comment type="caution">
    <text evidence="3">The sequence shown here is derived from an EMBL/GenBank/DDBJ whole genome shotgun (WGS) entry which is preliminary data.</text>
</comment>
<dbReference type="Gene3D" id="3.40.50.2000">
    <property type="entry name" value="Glycogen Phosphorylase B"/>
    <property type="match status" value="2"/>
</dbReference>
<dbReference type="GO" id="GO:0008713">
    <property type="term" value="F:ADP-heptose-lipopolysaccharide heptosyltransferase activity"/>
    <property type="evidence" value="ECO:0007669"/>
    <property type="project" value="TreeGrafter"/>
</dbReference>
<organism evidence="3 4">
    <name type="scientific">Sporocytophaga myxococcoides</name>
    <dbReference type="NCBI Taxonomy" id="153721"/>
    <lineage>
        <taxon>Bacteria</taxon>
        <taxon>Pseudomonadati</taxon>
        <taxon>Bacteroidota</taxon>
        <taxon>Cytophagia</taxon>
        <taxon>Cytophagales</taxon>
        <taxon>Cytophagaceae</taxon>
        <taxon>Sporocytophaga</taxon>
    </lineage>
</organism>
<proteinExistence type="predicted"/>
<gene>
    <name evidence="3" type="ORF">MYP_2362</name>
</gene>
<evidence type="ECO:0000256" key="2">
    <source>
        <dbReference type="ARBA" id="ARBA00022679"/>
    </source>
</evidence>
<evidence type="ECO:0000313" key="4">
    <source>
        <dbReference type="Proteomes" id="UP000030185"/>
    </source>
</evidence>
<dbReference type="AlphaFoldDB" id="A0A098LFA1"/>
<evidence type="ECO:0008006" key="5">
    <source>
        <dbReference type="Google" id="ProtNLM"/>
    </source>
</evidence>
<keyword evidence="2" id="KW-0808">Transferase</keyword>
<dbReference type="InterPro" id="IPR002201">
    <property type="entry name" value="Glyco_trans_9"/>
</dbReference>
<dbReference type="EMBL" id="BBLT01000004">
    <property type="protein sequence ID" value="GAL85134.1"/>
    <property type="molecule type" value="Genomic_DNA"/>
</dbReference>
<dbReference type="Pfam" id="PF01075">
    <property type="entry name" value="Glyco_transf_9"/>
    <property type="match status" value="1"/>
</dbReference>
<dbReference type="STRING" id="153721.MYP_2362"/>
<dbReference type="Proteomes" id="UP000030185">
    <property type="component" value="Unassembled WGS sequence"/>
</dbReference>
<dbReference type="PANTHER" id="PTHR30160:SF1">
    <property type="entry name" value="LIPOPOLYSACCHARIDE 1,2-N-ACETYLGLUCOSAMINETRANSFERASE-RELATED"/>
    <property type="match status" value="1"/>
</dbReference>
<accession>A0A098LFA1</accession>
<keyword evidence="4" id="KW-1185">Reference proteome</keyword>
<reference evidence="3 4" key="1">
    <citation type="submission" date="2014-09" db="EMBL/GenBank/DDBJ databases">
        <title>Sporocytophaga myxococcoides PG-01 genome sequencing.</title>
        <authorList>
            <person name="Liu L."/>
            <person name="Gao P.J."/>
            <person name="Chen G.J."/>
            <person name="Wang L.S."/>
        </authorList>
    </citation>
    <scope>NUCLEOTIDE SEQUENCE [LARGE SCALE GENOMIC DNA]</scope>
    <source>
        <strain evidence="3 4">PG-01</strain>
    </source>
</reference>
<dbReference type="PANTHER" id="PTHR30160">
    <property type="entry name" value="TETRAACYLDISACCHARIDE 4'-KINASE-RELATED"/>
    <property type="match status" value="1"/>
</dbReference>
<evidence type="ECO:0000256" key="1">
    <source>
        <dbReference type="ARBA" id="ARBA00022676"/>
    </source>
</evidence>
<dbReference type="GO" id="GO:0005829">
    <property type="term" value="C:cytosol"/>
    <property type="evidence" value="ECO:0007669"/>
    <property type="project" value="TreeGrafter"/>
</dbReference>
<keyword evidence="1" id="KW-0328">Glycosyltransferase</keyword>
<dbReference type="InterPro" id="IPR051199">
    <property type="entry name" value="LPS_LOS_Heptosyltrfase"/>
</dbReference>
<dbReference type="RefSeq" id="WP_052430114.1">
    <property type="nucleotide sequence ID" value="NZ_BBLT01000004.1"/>
</dbReference>
<protein>
    <recommendedName>
        <fullName evidence="5">Glycosyltransferase family 9 protein</fullName>
    </recommendedName>
</protein>
<dbReference type="CDD" id="cd03789">
    <property type="entry name" value="GT9_LPS_heptosyltransferase"/>
    <property type="match status" value="1"/>
</dbReference>
<dbReference type="SUPFAM" id="SSF53756">
    <property type="entry name" value="UDP-Glycosyltransferase/glycogen phosphorylase"/>
    <property type="match status" value="1"/>
</dbReference>
<sequence length="364" mass="41730">MSEFLNSIEVKTDCLYFKGDIPCKPNKEFGYHCQGCPSYKKIEYKILIIKLGAIGDVIRTTPILRKLRKEYNNAKISWLTLSPDILPKSSVEEILNFELKNILYIENTHFDVLINLDKDKEACALASKISAGKKMGYILKNGVPFPVSSLANHKYLTGIFDDVSKANKKSYVEEIFEILDWKFENEEYLFDDHEDKGFVWNLDKNKKYIGLNTGCGDRWTSRLWPNEQWLDLIKILKENGFEPVLLGGAQENEKNKMLSEKSGALYFGYFPLPQFVNLMNQMELIVTQVTMAMHIAVGLKKTLVLMNNIFNPHEFYLYNRGQIVSPPKECECFYRGVCVHGTSCMAQLSSETVFKAIVSSLEKS</sequence>
<dbReference type="GO" id="GO:0009244">
    <property type="term" value="P:lipopolysaccharide core region biosynthetic process"/>
    <property type="evidence" value="ECO:0007669"/>
    <property type="project" value="TreeGrafter"/>
</dbReference>
<dbReference type="eggNOG" id="COG0859">
    <property type="taxonomic scope" value="Bacteria"/>
</dbReference>
<evidence type="ECO:0000313" key="3">
    <source>
        <dbReference type="EMBL" id="GAL85134.1"/>
    </source>
</evidence>